<name>S3VWT1_9LEPT</name>
<protein>
    <submittedName>
        <fullName evidence="2">Uncharacterized protein</fullName>
    </submittedName>
</protein>
<organism evidence="2 3">
    <name type="scientific">Leptospira fainei serovar Hurstbridge str. BUT 6</name>
    <dbReference type="NCBI Taxonomy" id="1193011"/>
    <lineage>
        <taxon>Bacteria</taxon>
        <taxon>Pseudomonadati</taxon>
        <taxon>Spirochaetota</taxon>
        <taxon>Spirochaetia</taxon>
        <taxon>Leptospirales</taxon>
        <taxon>Leptospiraceae</taxon>
        <taxon>Leptospira</taxon>
    </lineage>
</organism>
<dbReference type="EMBL" id="AKWZ02000011">
    <property type="protein sequence ID" value="EPG72577.1"/>
    <property type="molecule type" value="Genomic_DNA"/>
</dbReference>
<accession>S3VWT1</accession>
<dbReference type="STRING" id="1193011.LEP1GSC058_0850"/>
<evidence type="ECO:0000313" key="2">
    <source>
        <dbReference type="EMBL" id="EPG72577.1"/>
    </source>
</evidence>
<keyword evidence="1" id="KW-0472">Membrane</keyword>
<sequence length="130" mass="14684">MEIFSLISNVFSIALAIISIWFAFHSIKSSEIQFIQTKNTLQEIVERSTKTETIVGIHFEKLMNTVLNIVNNATSSPEVKQAELALKEQENDLLFQSKIVDIINSILSSGDPKKLDEIIEALHKLKRLSN</sequence>
<gene>
    <name evidence="2" type="ORF">LEP1GSC058_0850</name>
</gene>
<keyword evidence="3" id="KW-1185">Reference proteome</keyword>
<keyword evidence="1" id="KW-1133">Transmembrane helix</keyword>
<dbReference type="RefSeq" id="WP_016551146.1">
    <property type="nucleotide sequence ID" value="NZ_AKWZ02000011.1"/>
</dbReference>
<feature type="transmembrane region" description="Helical" evidence="1">
    <location>
        <begin position="6"/>
        <end position="24"/>
    </location>
</feature>
<evidence type="ECO:0000256" key="1">
    <source>
        <dbReference type="SAM" id="Phobius"/>
    </source>
</evidence>
<comment type="caution">
    <text evidence="2">The sequence shown here is derived from an EMBL/GenBank/DDBJ whole genome shotgun (WGS) entry which is preliminary data.</text>
</comment>
<dbReference type="AlphaFoldDB" id="S3VWT1"/>
<reference evidence="2" key="1">
    <citation type="submission" date="2013-04" db="EMBL/GenBank/DDBJ databases">
        <authorList>
            <person name="Harkins D.M."/>
            <person name="Durkin A.S."/>
            <person name="Selengut J.D."/>
            <person name="Sanka R."/>
            <person name="DePew J."/>
            <person name="Purushe J."/>
            <person name="Ahmed A."/>
            <person name="van der Linden H."/>
            <person name="Goris M.G.A."/>
            <person name="Hartskeerl R.A."/>
            <person name="Vinetz J.M."/>
            <person name="Sutton G.G."/>
            <person name="Nelson W.C."/>
            <person name="Fouts D.E."/>
        </authorList>
    </citation>
    <scope>NUCLEOTIDE SEQUENCE [LARGE SCALE GENOMIC DNA]</scope>
    <source>
        <strain evidence="2">BUT 6</strain>
    </source>
</reference>
<evidence type="ECO:0000313" key="3">
    <source>
        <dbReference type="Proteomes" id="UP000014540"/>
    </source>
</evidence>
<proteinExistence type="predicted"/>
<dbReference type="Proteomes" id="UP000014540">
    <property type="component" value="Unassembled WGS sequence"/>
</dbReference>
<keyword evidence="1" id="KW-0812">Transmembrane</keyword>